<dbReference type="CDD" id="cd09010">
    <property type="entry name" value="MTAP_SsMTAPII_like_MTIP"/>
    <property type="match status" value="1"/>
</dbReference>
<gene>
    <name evidence="5" type="primary">mtnP</name>
    <name evidence="7" type="ordered locus">Arcpr_1007</name>
</gene>
<feature type="site" description="Important for substrate specificity" evidence="5">
    <location>
        <position position="218"/>
    </location>
</feature>
<feature type="domain" description="Nucleoside phosphorylase" evidence="6">
    <location>
        <begin position="4"/>
        <end position="240"/>
    </location>
</feature>
<comment type="similarity">
    <text evidence="5">Belongs to the PNP/MTAP phosphorylase family. MTAP subfamily.</text>
</comment>
<dbReference type="AlphaFoldDB" id="D2RD74"/>
<dbReference type="Proteomes" id="UP000001901">
    <property type="component" value="Chromosome"/>
</dbReference>
<dbReference type="EC" id="2.4.2.28" evidence="5"/>
<name>D2RD74_ARCPA</name>
<dbReference type="Pfam" id="PF01048">
    <property type="entry name" value="PNP_UDP_1"/>
    <property type="match status" value="1"/>
</dbReference>
<sequence length="282" mass="31562">MDVKIAIIGGTGIYEGLGLENVKEIDVDTPFGKPSDSIFVGELEGVKVAFLPRHGRGHVYSPTNVPYRANIYALKKLGVERIISVCAVGSLKEEIKPLDIVIPDQLYDKTKFRPNTFFEEVVVHVGFAEPFCPELRKVAIEVLKDLGYSFHENGTYVCIEGPQFSTKAESAVHRALGFDIIGMTALPEAKLAREAEICYLTVATVTDYDVWKEEEVDVAMVLENMAKSEERVRNLLKKLIPKIPVERKCPCKDALKFAITTHKDYITPQARRKLGIFLGKYL</sequence>
<protein>
    <recommendedName>
        <fullName evidence="5">S-methyl-5'-thioadenosine phosphorylase</fullName>
        <ecNumber evidence="5">2.4.2.28</ecNumber>
    </recommendedName>
    <alternativeName>
        <fullName evidence="5">5'-methylthioadenosine phosphorylase</fullName>
        <shortName evidence="5">MTA phosphorylase</shortName>
        <shortName evidence="5">MTAP</shortName>
    </alternativeName>
</protein>
<dbReference type="HAMAP" id="MF_01963">
    <property type="entry name" value="MTAP"/>
    <property type="match status" value="1"/>
</dbReference>
<dbReference type="PANTHER" id="PTHR42679:SF2">
    <property type="entry name" value="S-METHYL-5'-THIOADENOSINE PHOSPHORYLASE"/>
    <property type="match status" value="1"/>
</dbReference>
<dbReference type="GO" id="GO:0005829">
    <property type="term" value="C:cytosol"/>
    <property type="evidence" value="ECO:0007669"/>
    <property type="project" value="TreeGrafter"/>
</dbReference>
<dbReference type="Gene3D" id="3.40.50.1580">
    <property type="entry name" value="Nucleoside phosphorylase domain"/>
    <property type="match status" value="1"/>
</dbReference>
<dbReference type="UniPathway" id="UPA00904">
    <property type="reaction ID" value="UER00873"/>
</dbReference>
<dbReference type="InterPro" id="IPR000845">
    <property type="entry name" value="Nucleoside_phosphorylase_d"/>
</dbReference>
<comment type="subunit">
    <text evidence="4 5">Homohexamer. Dimer of a homotrimer.</text>
</comment>
<dbReference type="EMBL" id="CP001857">
    <property type="protein sequence ID" value="ADB58068.1"/>
    <property type="molecule type" value="Genomic_DNA"/>
</dbReference>
<evidence type="ECO:0000256" key="5">
    <source>
        <dbReference type="HAMAP-Rule" id="MF_01963"/>
    </source>
</evidence>
<dbReference type="SUPFAM" id="SSF53167">
    <property type="entry name" value="Purine and uridine phosphorylases"/>
    <property type="match status" value="1"/>
</dbReference>
<dbReference type="GO" id="GO:0019509">
    <property type="term" value="P:L-methionine salvage from methylthioadenosine"/>
    <property type="evidence" value="ECO:0007669"/>
    <property type="project" value="UniProtKB-UniRule"/>
</dbReference>
<feature type="site" description="Important for substrate specificity" evidence="5">
    <location>
        <position position="165"/>
    </location>
</feature>
<dbReference type="FunFam" id="3.40.50.1580:FF:000012">
    <property type="entry name" value="Probable 6-oxopurine nucleoside phosphorylase"/>
    <property type="match status" value="1"/>
</dbReference>
<dbReference type="OrthoDB" id="7681at2157"/>
<comment type="caution">
    <text evidence="5">Lacks conserved residue(s) required for the propagation of feature annotation.</text>
</comment>
<dbReference type="NCBIfam" id="NF006599">
    <property type="entry name" value="PRK09136.1"/>
    <property type="match status" value="1"/>
</dbReference>
<evidence type="ECO:0000256" key="2">
    <source>
        <dbReference type="ARBA" id="ARBA00022679"/>
    </source>
</evidence>
<keyword evidence="8" id="KW-1185">Reference proteome</keyword>
<dbReference type="GO" id="GO:0017061">
    <property type="term" value="F:S-methyl-5-thioadenosine phosphorylase activity"/>
    <property type="evidence" value="ECO:0007669"/>
    <property type="project" value="UniProtKB-UniRule"/>
</dbReference>
<dbReference type="PaxDb" id="572546-Arcpr_1007"/>
<dbReference type="KEGG" id="apo:Arcpr_1007"/>
<evidence type="ECO:0000259" key="6">
    <source>
        <dbReference type="Pfam" id="PF01048"/>
    </source>
</evidence>
<comment type="function">
    <text evidence="5">Catalyzes the reversible phosphorylation of S-methyl-5'-thioadenosine (MTA) to adenine and 5-methylthioribose-1-phosphate. Involved in the breakdown of MTA, a major by-product of polyamine biosynthesis. Responsible for the first step in the methionine salvage pathway after MTA has been generated from S-adenosylmethionine. Has broad substrate specificity with 6-aminopurine nucleosides as preferred substrates.</text>
</comment>
<evidence type="ECO:0000256" key="3">
    <source>
        <dbReference type="ARBA" id="ARBA00022726"/>
    </source>
</evidence>
<feature type="binding site" evidence="5">
    <location>
        <position position="11"/>
    </location>
    <ligand>
        <name>phosphate</name>
        <dbReference type="ChEBI" id="CHEBI:43474"/>
    </ligand>
</feature>
<comment type="catalytic activity">
    <reaction evidence="5">
        <text>S-methyl-5'-thioadenosine + phosphate = 5-(methylsulfanyl)-alpha-D-ribose 1-phosphate + adenine</text>
        <dbReference type="Rhea" id="RHEA:11852"/>
        <dbReference type="ChEBI" id="CHEBI:16708"/>
        <dbReference type="ChEBI" id="CHEBI:17509"/>
        <dbReference type="ChEBI" id="CHEBI:43474"/>
        <dbReference type="ChEBI" id="CHEBI:58533"/>
        <dbReference type="EC" id="2.4.2.28"/>
    </reaction>
</comment>
<dbReference type="GO" id="GO:0006166">
    <property type="term" value="P:purine ribonucleoside salvage"/>
    <property type="evidence" value="ECO:0007669"/>
    <property type="project" value="UniProtKB-KW"/>
</dbReference>
<evidence type="ECO:0000256" key="4">
    <source>
        <dbReference type="ARBA" id="ARBA00063054"/>
    </source>
</evidence>
<dbReference type="NCBIfam" id="TIGR01694">
    <property type="entry name" value="MTAP"/>
    <property type="match status" value="1"/>
</dbReference>
<keyword evidence="1 5" id="KW-0328">Glycosyltransferase</keyword>
<dbReference type="GeneID" id="8739680"/>
<keyword evidence="3 5" id="KW-0660">Purine salvage</keyword>
<reference evidence="7 8" key="1">
    <citation type="journal article" date="2010" name="Stand. Genomic Sci.">
        <title>Complete genome sequence of Archaeoglobus profundus type strain (AV18).</title>
        <authorList>
            <person name="von Jan M."/>
            <person name="Lapidus A."/>
            <person name="Del Rio T.G."/>
            <person name="Copeland A."/>
            <person name="Tice H."/>
            <person name="Cheng J.F."/>
            <person name="Lucas S."/>
            <person name="Chen F."/>
            <person name="Nolan M."/>
            <person name="Goodwin L."/>
            <person name="Han C."/>
            <person name="Pitluck S."/>
            <person name="Liolios K."/>
            <person name="Ivanova N."/>
            <person name="Mavromatis K."/>
            <person name="Ovchinnikova G."/>
            <person name="Chertkov O."/>
            <person name="Pati A."/>
            <person name="Chen A."/>
            <person name="Palaniappan K."/>
            <person name="Land M."/>
            <person name="Hauser L."/>
            <person name="Chang Y.J."/>
            <person name="Jeffries C.D."/>
            <person name="Saunders E."/>
            <person name="Brettin T."/>
            <person name="Detter J.C."/>
            <person name="Chain P."/>
            <person name="Eichinger K."/>
            <person name="Huber H."/>
            <person name="Spring S."/>
            <person name="Rohde M."/>
            <person name="Goker M."/>
            <person name="Wirth R."/>
            <person name="Woyke T."/>
            <person name="Bristow J."/>
            <person name="Eisen J.A."/>
            <person name="Markowitz V."/>
            <person name="Hugenholtz P."/>
            <person name="Kyrpides N.C."/>
            <person name="Klenk H.P."/>
        </authorList>
    </citation>
    <scope>NUCLEOTIDE SEQUENCE [LARGE SCALE GENOMIC DNA]</scope>
    <source>
        <strain evidence="8">DSM 5631 / JCM 9629 / NBRC 100127 / Av18</strain>
    </source>
</reference>
<dbReference type="PANTHER" id="PTHR42679">
    <property type="entry name" value="S-METHYL-5'-THIOADENOSINE PHOSPHORYLASE"/>
    <property type="match status" value="1"/>
</dbReference>
<evidence type="ECO:0000313" key="7">
    <source>
        <dbReference type="EMBL" id="ADB58068.1"/>
    </source>
</evidence>
<proteinExistence type="inferred from homology"/>
<dbReference type="STRING" id="572546.Arcpr_1007"/>
<feature type="binding site" evidence="5">
    <location>
        <position position="183"/>
    </location>
    <ligand>
        <name>substrate</name>
    </ligand>
</feature>
<evidence type="ECO:0000256" key="1">
    <source>
        <dbReference type="ARBA" id="ARBA00022676"/>
    </source>
</evidence>
<accession>D2RD74</accession>
<dbReference type="HOGENOM" id="CLU_054456_0_2_2"/>
<dbReference type="InterPro" id="IPR010044">
    <property type="entry name" value="MTAP"/>
</dbReference>
<feature type="binding site" evidence="5">
    <location>
        <begin position="53"/>
        <end position="54"/>
    </location>
    <ligand>
        <name>phosphate</name>
        <dbReference type="ChEBI" id="CHEBI:43474"/>
    </ligand>
</feature>
<comment type="pathway">
    <text evidence="5">Amino-acid biosynthesis; L-methionine biosynthesis via salvage pathway; S-methyl-5-thio-alpha-D-ribose 1-phosphate from S-methyl-5'-thioadenosine (phosphorylase route): step 1/1.</text>
</comment>
<feature type="binding site" evidence="5">
    <location>
        <begin position="207"/>
        <end position="209"/>
    </location>
    <ligand>
        <name>substrate</name>
    </ligand>
</feature>
<keyword evidence="2 5" id="KW-0808">Transferase</keyword>
<dbReference type="RefSeq" id="WP_012940404.1">
    <property type="nucleotide sequence ID" value="NC_013741.1"/>
</dbReference>
<organism evidence="7 8">
    <name type="scientific">Archaeoglobus profundus (strain DSM 5631 / JCM 9629 / NBRC 100127 / Av18)</name>
    <dbReference type="NCBI Taxonomy" id="572546"/>
    <lineage>
        <taxon>Archaea</taxon>
        <taxon>Methanobacteriati</taxon>
        <taxon>Methanobacteriota</taxon>
        <taxon>Archaeoglobi</taxon>
        <taxon>Archaeoglobales</taxon>
        <taxon>Archaeoglobaceae</taxon>
        <taxon>Archaeoglobus</taxon>
    </lineage>
</organism>
<dbReference type="InterPro" id="IPR035994">
    <property type="entry name" value="Nucleoside_phosphorylase_sf"/>
</dbReference>
<evidence type="ECO:0000313" key="8">
    <source>
        <dbReference type="Proteomes" id="UP000001901"/>
    </source>
</evidence>
<dbReference type="eggNOG" id="arCOG01327">
    <property type="taxonomic scope" value="Archaea"/>
</dbReference>
<feature type="binding site" evidence="5">
    <location>
        <position position="184"/>
    </location>
    <ligand>
        <name>phosphate</name>
        <dbReference type="ChEBI" id="CHEBI:43474"/>
    </ligand>
</feature>